<keyword evidence="2" id="KW-1185">Reference proteome</keyword>
<dbReference type="OrthoDB" id="366390at2759"/>
<dbReference type="GeneID" id="34466809"/>
<name>A0A1L9VE78_ASPGL</name>
<dbReference type="AlphaFoldDB" id="A0A1L9VE78"/>
<dbReference type="Proteomes" id="UP000184300">
    <property type="component" value="Unassembled WGS sequence"/>
</dbReference>
<dbReference type="EMBL" id="KV878903">
    <property type="protein sequence ID" value="OJJ82219.1"/>
    <property type="molecule type" value="Genomic_DNA"/>
</dbReference>
<evidence type="ECO:0000313" key="2">
    <source>
        <dbReference type="Proteomes" id="UP000184300"/>
    </source>
</evidence>
<gene>
    <name evidence="1" type="ORF">ASPGLDRAFT_93792</name>
</gene>
<organism evidence="1 2">
    <name type="scientific">Aspergillus glaucus CBS 516.65</name>
    <dbReference type="NCBI Taxonomy" id="1160497"/>
    <lineage>
        <taxon>Eukaryota</taxon>
        <taxon>Fungi</taxon>
        <taxon>Dikarya</taxon>
        <taxon>Ascomycota</taxon>
        <taxon>Pezizomycotina</taxon>
        <taxon>Eurotiomycetes</taxon>
        <taxon>Eurotiomycetidae</taxon>
        <taxon>Eurotiales</taxon>
        <taxon>Aspergillaceae</taxon>
        <taxon>Aspergillus</taxon>
        <taxon>Aspergillus subgen. Aspergillus</taxon>
    </lineage>
</organism>
<accession>A0A1L9VE78</accession>
<dbReference type="VEuPathDB" id="FungiDB:ASPGLDRAFT_93792"/>
<sequence>LKYDGDINALMQTNHRFCRLLNPYLYRHNIQNSEASALRWAALNGAVSTLEKVLEAG</sequence>
<reference evidence="2" key="1">
    <citation type="journal article" date="2017" name="Genome Biol.">
        <title>Comparative genomics reveals high biological diversity and specific adaptations in the industrially and medically important fungal genus Aspergillus.</title>
        <authorList>
            <person name="de Vries R.P."/>
            <person name="Riley R."/>
            <person name="Wiebenga A."/>
            <person name="Aguilar-Osorio G."/>
            <person name="Amillis S."/>
            <person name="Uchima C.A."/>
            <person name="Anderluh G."/>
            <person name="Asadollahi M."/>
            <person name="Askin M."/>
            <person name="Barry K."/>
            <person name="Battaglia E."/>
            <person name="Bayram O."/>
            <person name="Benocci T."/>
            <person name="Braus-Stromeyer S.A."/>
            <person name="Caldana C."/>
            <person name="Canovas D."/>
            <person name="Cerqueira G.C."/>
            <person name="Chen F."/>
            <person name="Chen W."/>
            <person name="Choi C."/>
            <person name="Clum A."/>
            <person name="Dos Santos R.A."/>
            <person name="Damasio A.R."/>
            <person name="Diallinas G."/>
            <person name="Emri T."/>
            <person name="Fekete E."/>
            <person name="Flipphi M."/>
            <person name="Freyberg S."/>
            <person name="Gallo A."/>
            <person name="Gournas C."/>
            <person name="Habgood R."/>
            <person name="Hainaut M."/>
            <person name="Harispe M.L."/>
            <person name="Henrissat B."/>
            <person name="Hilden K.S."/>
            <person name="Hope R."/>
            <person name="Hossain A."/>
            <person name="Karabika E."/>
            <person name="Karaffa L."/>
            <person name="Karanyi Z."/>
            <person name="Krasevec N."/>
            <person name="Kuo A."/>
            <person name="Kusch H."/>
            <person name="LaButti K."/>
            <person name="Lagendijk E.L."/>
            <person name="Lapidus A."/>
            <person name="Levasseur A."/>
            <person name="Lindquist E."/>
            <person name="Lipzen A."/>
            <person name="Logrieco A.F."/>
            <person name="MacCabe A."/>
            <person name="Maekelae M.R."/>
            <person name="Malavazi I."/>
            <person name="Melin P."/>
            <person name="Meyer V."/>
            <person name="Mielnichuk N."/>
            <person name="Miskei M."/>
            <person name="Molnar A.P."/>
            <person name="Mule G."/>
            <person name="Ngan C.Y."/>
            <person name="Orejas M."/>
            <person name="Orosz E."/>
            <person name="Ouedraogo J.P."/>
            <person name="Overkamp K.M."/>
            <person name="Park H.-S."/>
            <person name="Perrone G."/>
            <person name="Piumi F."/>
            <person name="Punt P.J."/>
            <person name="Ram A.F."/>
            <person name="Ramon A."/>
            <person name="Rauscher S."/>
            <person name="Record E."/>
            <person name="Riano-Pachon D.M."/>
            <person name="Robert V."/>
            <person name="Roehrig J."/>
            <person name="Ruller R."/>
            <person name="Salamov A."/>
            <person name="Salih N.S."/>
            <person name="Samson R.A."/>
            <person name="Sandor E."/>
            <person name="Sanguinetti M."/>
            <person name="Schuetze T."/>
            <person name="Sepcic K."/>
            <person name="Shelest E."/>
            <person name="Sherlock G."/>
            <person name="Sophianopoulou V."/>
            <person name="Squina F.M."/>
            <person name="Sun H."/>
            <person name="Susca A."/>
            <person name="Todd R.B."/>
            <person name="Tsang A."/>
            <person name="Unkles S.E."/>
            <person name="van de Wiele N."/>
            <person name="van Rossen-Uffink D."/>
            <person name="Oliveira J.V."/>
            <person name="Vesth T.C."/>
            <person name="Visser J."/>
            <person name="Yu J.-H."/>
            <person name="Zhou M."/>
            <person name="Andersen M.R."/>
            <person name="Archer D.B."/>
            <person name="Baker S.E."/>
            <person name="Benoit I."/>
            <person name="Brakhage A.A."/>
            <person name="Braus G.H."/>
            <person name="Fischer R."/>
            <person name="Frisvad J.C."/>
            <person name="Goldman G.H."/>
            <person name="Houbraken J."/>
            <person name="Oakley B."/>
            <person name="Pocsi I."/>
            <person name="Scazzocchio C."/>
            <person name="Seiboth B."/>
            <person name="vanKuyk P.A."/>
            <person name="Wortman J."/>
            <person name="Dyer P.S."/>
            <person name="Grigoriev I.V."/>
        </authorList>
    </citation>
    <scope>NUCLEOTIDE SEQUENCE [LARGE SCALE GENOMIC DNA]</scope>
    <source>
        <strain evidence="2">CBS 516.65</strain>
    </source>
</reference>
<feature type="non-terminal residue" evidence="1">
    <location>
        <position position="1"/>
    </location>
</feature>
<evidence type="ECO:0000313" key="1">
    <source>
        <dbReference type="EMBL" id="OJJ82219.1"/>
    </source>
</evidence>
<feature type="non-terminal residue" evidence="1">
    <location>
        <position position="57"/>
    </location>
</feature>
<protein>
    <submittedName>
        <fullName evidence="1">Uncharacterized protein</fullName>
    </submittedName>
</protein>
<dbReference type="RefSeq" id="XP_022398917.1">
    <property type="nucleotide sequence ID" value="XM_022550549.1"/>
</dbReference>
<proteinExistence type="predicted"/>